<dbReference type="InterPro" id="IPR057251">
    <property type="entry name" value="FP_C"/>
</dbReference>
<dbReference type="Pfam" id="PF25298">
    <property type="entry name" value="Baculo_FP_2nd"/>
    <property type="match status" value="1"/>
</dbReference>
<sequence length="312" mass="34703">MAKCGGCGKFMGPTGGAKCNKCKVIYHLPCLGLTEKDKLPATWICVECKRHVPRDNRADTPVRGAPSQVEPDVNEVVYTAEVSGNTAASDLTEETKVELGLEIRLFRDELRAVREEIRQFRTEMSDLRITGERPGHAILNDLEFSQIPEENGENPLQIVALVATKLGIKLDERDIVSAERVGPRHRSGRASGESGEGAGAGGSAERPRPLVVRVTRRALKDELIKSARVRRGATTADLGLSAAPRPFYVNDRLTKTNRLLFNRAREAKKQLHWRFVWTKQGRLYARQEEGKARHWIRSEGDLTRVFGSALVS</sequence>
<keyword evidence="2" id="KW-0863">Zinc-finger</keyword>
<evidence type="ECO:0000313" key="7">
    <source>
        <dbReference type="EMBL" id="CAG9118494.1"/>
    </source>
</evidence>
<keyword evidence="8" id="KW-1185">Reference proteome</keyword>
<dbReference type="Proteomes" id="UP000653454">
    <property type="component" value="Unassembled WGS sequence"/>
</dbReference>
<reference evidence="7" key="1">
    <citation type="submission" date="2020-11" db="EMBL/GenBank/DDBJ databases">
        <authorList>
            <person name="Whiteford S."/>
        </authorList>
    </citation>
    <scope>NUCLEOTIDE SEQUENCE</scope>
</reference>
<organism evidence="7 8">
    <name type="scientific">Plutella xylostella</name>
    <name type="common">Diamondback moth</name>
    <name type="synonym">Plutella maculipennis</name>
    <dbReference type="NCBI Taxonomy" id="51655"/>
    <lineage>
        <taxon>Eukaryota</taxon>
        <taxon>Metazoa</taxon>
        <taxon>Ecdysozoa</taxon>
        <taxon>Arthropoda</taxon>
        <taxon>Hexapoda</taxon>
        <taxon>Insecta</taxon>
        <taxon>Pterygota</taxon>
        <taxon>Neoptera</taxon>
        <taxon>Endopterygota</taxon>
        <taxon>Lepidoptera</taxon>
        <taxon>Glossata</taxon>
        <taxon>Ditrysia</taxon>
        <taxon>Yponomeutoidea</taxon>
        <taxon>Plutellidae</taxon>
        <taxon>Plutella</taxon>
    </lineage>
</organism>
<dbReference type="SUPFAM" id="SSF57903">
    <property type="entry name" value="FYVE/PHD zinc finger"/>
    <property type="match status" value="1"/>
</dbReference>
<evidence type="ECO:0000259" key="6">
    <source>
        <dbReference type="SMART" id="SM00249"/>
    </source>
</evidence>
<feature type="domain" description="Zinc finger PHD-type" evidence="6">
    <location>
        <begin position="3"/>
        <end position="49"/>
    </location>
</feature>
<evidence type="ECO:0000256" key="1">
    <source>
        <dbReference type="ARBA" id="ARBA00022723"/>
    </source>
</evidence>
<keyword evidence="1" id="KW-0479">Metal-binding</keyword>
<dbReference type="SMART" id="SM00249">
    <property type="entry name" value="PHD"/>
    <property type="match status" value="1"/>
</dbReference>
<keyword evidence="3" id="KW-0862">Zinc</keyword>
<dbReference type="InterPro" id="IPR001965">
    <property type="entry name" value="Znf_PHD"/>
</dbReference>
<dbReference type="CDD" id="cd15489">
    <property type="entry name" value="PHD_SF"/>
    <property type="match status" value="1"/>
</dbReference>
<feature type="coiled-coil region" evidence="4">
    <location>
        <begin position="103"/>
        <end position="130"/>
    </location>
</feature>
<dbReference type="Gene3D" id="3.30.40.10">
    <property type="entry name" value="Zinc/RING finger domain, C3HC4 (zinc finger)"/>
    <property type="match status" value="1"/>
</dbReference>
<comment type="caution">
    <text evidence="7">The sequence shown here is derived from an EMBL/GenBank/DDBJ whole genome shotgun (WGS) entry which is preliminary data.</text>
</comment>
<evidence type="ECO:0000256" key="5">
    <source>
        <dbReference type="SAM" id="MobiDB-lite"/>
    </source>
</evidence>
<evidence type="ECO:0000256" key="4">
    <source>
        <dbReference type="SAM" id="Coils"/>
    </source>
</evidence>
<dbReference type="GO" id="GO:0008270">
    <property type="term" value="F:zinc ion binding"/>
    <property type="evidence" value="ECO:0007669"/>
    <property type="project" value="UniProtKB-KW"/>
</dbReference>
<proteinExistence type="predicted"/>
<keyword evidence="4" id="KW-0175">Coiled coil</keyword>
<protein>
    <submittedName>
        <fullName evidence="7">(diamondback moth) hypothetical protein</fullName>
    </submittedName>
</protein>
<accession>A0A8S4ERX0</accession>
<name>A0A8S4ERX0_PLUXY</name>
<evidence type="ECO:0000313" key="8">
    <source>
        <dbReference type="Proteomes" id="UP000653454"/>
    </source>
</evidence>
<gene>
    <name evidence="7" type="ORF">PLXY2_LOCUS6678</name>
</gene>
<dbReference type="AlphaFoldDB" id="A0A8S4ERX0"/>
<evidence type="ECO:0000256" key="3">
    <source>
        <dbReference type="ARBA" id="ARBA00022833"/>
    </source>
</evidence>
<dbReference type="InterPro" id="IPR013083">
    <property type="entry name" value="Znf_RING/FYVE/PHD"/>
</dbReference>
<dbReference type="EMBL" id="CAJHNJ030000021">
    <property type="protein sequence ID" value="CAG9118494.1"/>
    <property type="molecule type" value="Genomic_DNA"/>
</dbReference>
<dbReference type="InterPro" id="IPR011011">
    <property type="entry name" value="Znf_FYVE_PHD"/>
</dbReference>
<feature type="region of interest" description="Disordered" evidence="5">
    <location>
        <begin position="179"/>
        <end position="206"/>
    </location>
</feature>
<evidence type="ECO:0000256" key="2">
    <source>
        <dbReference type="ARBA" id="ARBA00022771"/>
    </source>
</evidence>